<reference evidence="2" key="2">
    <citation type="submission" date="2023-06" db="EMBL/GenBank/DDBJ databases">
        <authorList>
            <consortium name="Lawrence Berkeley National Laboratory"/>
            <person name="Haridas S."/>
            <person name="Hensen N."/>
            <person name="Bonometti L."/>
            <person name="Westerberg I."/>
            <person name="Brannstrom I.O."/>
            <person name="Guillou S."/>
            <person name="Cros-Aarteil S."/>
            <person name="Calhoun S."/>
            <person name="Kuo A."/>
            <person name="Mondo S."/>
            <person name="Pangilinan J."/>
            <person name="Riley R."/>
            <person name="Labutti K."/>
            <person name="Andreopoulos B."/>
            <person name="Lipzen A."/>
            <person name="Chen C."/>
            <person name="Yanf M."/>
            <person name="Daum C."/>
            <person name="Ng V."/>
            <person name="Clum A."/>
            <person name="Steindorff A."/>
            <person name="Ohm R."/>
            <person name="Martin F."/>
            <person name="Silar P."/>
            <person name="Natvig D."/>
            <person name="Lalanne C."/>
            <person name="Gautier V."/>
            <person name="Ament-Velasquez S.L."/>
            <person name="Kruys A."/>
            <person name="Hutchinson M.I."/>
            <person name="Powell A.J."/>
            <person name="Barry K."/>
            <person name="Miller A.N."/>
            <person name="Grigoriev I.V."/>
            <person name="Debuchy R."/>
            <person name="Gladieux P."/>
            <person name="Thoren M.H."/>
            <person name="Johannesson H."/>
        </authorList>
    </citation>
    <scope>NUCLEOTIDE SEQUENCE</scope>
    <source>
        <strain evidence="2">CBS 118394</strain>
    </source>
</reference>
<evidence type="ECO:0000256" key="1">
    <source>
        <dbReference type="SAM" id="MobiDB-lite"/>
    </source>
</evidence>
<sequence>TQPIRVADDDDEEMEDDDNSDDDEDSDDFAVTNQMRCWRLRQQVEIEKERERNSNNWIDAAALQKIVSEAVAKAVEEKVTKAIEEVRKRSRRTVSGGSSNDTGPGTVMGRGHYSRTGTSYEKNTRMIEQEDLGERVGRTGTNPAVSAGDCPGSERASKW</sequence>
<evidence type="ECO:0000313" key="2">
    <source>
        <dbReference type="EMBL" id="KAK3318052.1"/>
    </source>
</evidence>
<proteinExistence type="predicted"/>
<feature type="region of interest" description="Disordered" evidence="1">
    <location>
        <begin position="1"/>
        <end position="30"/>
    </location>
</feature>
<dbReference type="AlphaFoldDB" id="A0AAE0I3U3"/>
<accession>A0AAE0I3U3</accession>
<feature type="region of interest" description="Disordered" evidence="1">
    <location>
        <begin position="87"/>
        <end position="159"/>
    </location>
</feature>
<feature type="compositionally biased region" description="Polar residues" evidence="1">
    <location>
        <begin position="93"/>
        <end position="103"/>
    </location>
</feature>
<evidence type="ECO:0000313" key="3">
    <source>
        <dbReference type="Proteomes" id="UP001283341"/>
    </source>
</evidence>
<name>A0AAE0I3U3_9PEZI</name>
<reference evidence="2" key="1">
    <citation type="journal article" date="2023" name="Mol. Phylogenet. Evol.">
        <title>Genome-scale phylogeny and comparative genomics of the fungal order Sordariales.</title>
        <authorList>
            <person name="Hensen N."/>
            <person name="Bonometti L."/>
            <person name="Westerberg I."/>
            <person name="Brannstrom I.O."/>
            <person name="Guillou S."/>
            <person name="Cros-Aarteil S."/>
            <person name="Calhoun S."/>
            <person name="Haridas S."/>
            <person name="Kuo A."/>
            <person name="Mondo S."/>
            <person name="Pangilinan J."/>
            <person name="Riley R."/>
            <person name="LaButti K."/>
            <person name="Andreopoulos B."/>
            <person name="Lipzen A."/>
            <person name="Chen C."/>
            <person name="Yan M."/>
            <person name="Daum C."/>
            <person name="Ng V."/>
            <person name="Clum A."/>
            <person name="Steindorff A."/>
            <person name="Ohm R.A."/>
            <person name="Martin F."/>
            <person name="Silar P."/>
            <person name="Natvig D.O."/>
            <person name="Lalanne C."/>
            <person name="Gautier V."/>
            <person name="Ament-Velasquez S.L."/>
            <person name="Kruys A."/>
            <person name="Hutchinson M.I."/>
            <person name="Powell A.J."/>
            <person name="Barry K."/>
            <person name="Miller A.N."/>
            <person name="Grigoriev I.V."/>
            <person name="Debuchy R."/>
            <person name="Gladieux P."/>
            <person name="Hiltunen Thoren M."/>
            <person name="Johannesson H."/>
        </authorList>
    </citation>
    <scope>NUCLEOTIDE SEQUENCE</scope>
    <source>
        <strain evidence="2">CBS 118394</strain>
    </source>
</reference>
<keyword evidence="3" id="KW-1185">Reference proteome</keyword>
<dbReference type="EMBL" id="JAUEDM010000004">
    <property type="protein sequence ID" value="KAK3318052.1"/>
    <property type="molecule type" value="Genomic_DNA"/>
</dbReference>
<feature type="compositionally biased region" description="Basic and acidic residues" evidence="1">
    <location>
        <begin position="122"/>
        <end position="137"/>
    </location>
</feature>
<gene>
    <name evidence="2" type="ORF">B0H66DRAFT_556121</name>
</gene>
<feature type="non-terminal residue" evidence="2">
    <location>
        <position position="159"/>
    </location>
</feature>
<organism evidence="2 3">
    <name type="scientific">Apodospora peruviana</name>
    <dbReference type="NCBI Taxonomy" id="516989"/>
    <lineage>
        <taxon>Eukaryota</taxon>
        <taxon>Fungi</taxon>
        <taxon>Dikarya</taxon>
        <taxon>Ascomycota</taxon>
        <taxon>Pezizomycotina</taxon>
        <taxon>Sordariomycetes</taxon>
        <taxon>Sordariomycetidae</taxon>
        <taxon>Sordariales</taxon>
        <taxon>Lasiosphaeriaceae</taxon>
        <taxon>Apodospora</taxon>
    </lineage>
</organism>
<comment type="caution">
    <text evidence="2">The sequence shown here is derived from an EMBL/GenBank/DDBJ whole genome shotgun (WGS) entry which is preliminary data.</text>
</comment>
<dbReference type="Proteomes" id="UP001283341">
    <property type="component" value="Unassembled WGS sequence"/>
</dbReference>
<feature type="compositionally biased region" description="Acidic residues" evidence="1">
    <location>
        <begin position="8"/>
        <end position="28"/>
    </location>
</feature>
<protein>
    <submittedName>
        <fullName evidence="2">Uncharacterized protein</fullName>
    </submittedName>
</protein>